<evidence type="ECO:0000259" key="1">
    <source>
        <dbReference type="Pfam" id="PF22481"/>
    </source>
</evidence>
<evidence type="ECO:0000313" key="2">
    <source>
        <dbReference type="EMBL" id="KWW21739.1"/>
    </source>
</evidence>
<comment type="caution">
    <text evidence="2">The sequence shown here is derived from an EMBL/GenBank/DDBJ whole genome shotgun (WGS) entry which is preliminary data.</text>
</comment>
<dbReference type="Pfam" id="PF22481">
    <property type="entry name" value="DUF6985"/>
    <property type="match status" value="1"/>
</dbReference>
<dbReference type="InterPro" id="IPR054254">
    <property type="entry name" value="DUF6985"/>
</dbReference>
<accession>A0A109N1G0</accession>
<evidence type="ECO:0000313" key="3">
    <source>
        <dbReference type="Proteomes" id="UP000064189"/>
    </source>
</evidence>
<keyword evidence="3" id="KW-1185">Reference proteome</keyword>
<name>A0A109N1G0_9BACI</name>
<dbReference type="EMBL" id="LNNH01000010">
    <property type="protein sequence ID" value="KWW21739.1"/>
    <property type="molecule type" value="Genomic_DNA"/>
</dbReference>
<feature type="domain" description="DUF6985" evidence="1">
    <location>
        <begin position="9"/>
        <end position="160"/>
    </location>
</feature>
<dbReference type="RefSeq" id="WP_061140739.1">
    <property type="nucleotide sequence ID" value="NZ_LNNH01000010.1"/>
</dbReference>
<dbReference type="AlphaFoldDB" id="A0A109N1G0"/>
<gene>
    <name evidence="2" type="ORF">AS888_04320</name>
</gene>
<reference evidence="2 3" key="1">
    <citation type="submission" date="2015-11" db="EMBL/GenBank/DDBJ databases">
        <title>Genome Sequence of Bacillus simplex strain VanAntwerpen2.</title>
        <authorList>
            <person name="Couger M.B."/>
        </authorList>
    </citation>
    <scope>NUCLEOTIDE SEQUENCE [LARGE SCALE GENOMIC DNA]</scope>
    <source>
        <strain evidence="2 3">VanAntwerpen02</strain>
    </source>
</reference>
<proteinExistence type="predicted"/>
<sequence>MIKINDELFGELEYQKNFCRGKTTIQMFDMDIEIKLSVDGNEDADFSNIQREAFRNFENEMKNIMDEVKIQIYEYYSENFEEYREMLGNKTEADKIAPKTDTILALKRLVKPTELIIRRVRKNGKRRLGLLCDVTWDIEDGLGVKIEDEAVEEVGYQDIVL</sequence>
<dbReference type="Proteomes" id="UP000064189">
    <property type="component" value="Unassembled WGS sequence"/>
</dbReference>
<organism evidence="2 3">
    <name type="scientific">Peribacillus simplex</name>
    <dbReference type="NCBI Taxonomy" id="1478"/>
    <lineage>
        <taxon>Bacteria</taxon>
        <taxon>Bacillati</taxon>
        <taxon>Bacillota</taxon>
        <taxon>Bacilli</taxon>
        <taxon>Bacillales</taxon>
        <taxon>Bacillaceae</taxon>
        <taxon>Peribacillus</taxon>
    </lineage>
</organism>
<protein>
    <recommendedName>
        <fullName evidence="1">DUF6985 domain-containing protein</fullName>
    </recommendedName>
</protein>